<evidence type="ECO:0000259" key="12">
    <source>
        <dbReference type="PROSITE" id="PS51767"/>
    </source>
</evidence>
<keyword evidence="8" id="KW-1015">Disulfide bond</keyword>
<dbReference type="GO" id="GO:0006508">
    <property type="term" value="P:proteolysis"/>
    <property type="evidence" value="ECO:0007669"/>
    <property type="project" value="UniProtKB-KW"/>
</dbReference>
<evidence type="ECO:0000256" key="9">
    <source>
        <dbReference type="RuleBase" id="RU000454"/>
    </source>
</evidence>
<dbReference type="InterPro" id="IPR033121">
    <property type="entry name" value="PEPTIDASE_A1"/>
</dbReference>
<evidence type="ECO:0000256" key="10">
    <source>
        <dbReference type="SAM" id="Phobius"/>
    </source>
</evidence>
<organism evidence="13 14">
    <name type="scientific">Endocarpon pusillum</name>
    <dbReference type="NCBI Taxonomy" id="364733"/>
    <lineage>
        <taxon>Eukaryota</taxon>
        <taxon>Fungi</taxon>
        <taxon>Dikarya</taxon>
        <taxon>Ascomycota</taxon>
        <taxon>Pezizomycotina</taxon>
        <taxon>Eurotiomycetes</taxon>
        <taxon>Chaetothyriomycetidae</taxon>
        <taxon>Verrucariales</taxon>
        <taxon>Verrucariaceae</taxon>
        <taxon>Endocarpon</taxon>
    </lineage>
</organism>
<comment type="similarity">
    <text evidence="2 9">Belongs to the peptidase A1 family.</text>
</comment>
<feature type="active site" evidence="7">
    <location>
        <position position="283"/>
    </location>
</feature>
<dbReference type="Proteomes" id="UP000606974">
    <property type="component" value="Unassembled WGS sequence"/>
</dbReference>
<feature type="disulfide bond" evidence="8">
    <location>
        <begin position="317"/>
        <end position="366"/>
    </location>
</feature>
<evidence type="ECO:0000256" key="11">
    <source>
        <dbReference type="SAM" id="SignalP"/>
    </source>
</evidence>
<evidence type="ECO:0000256" key="1">
    <source>
        <dbReference type="ARBA" id="ARBA00004609"/>
    </source>
</evidence>
<comment type="subcellular location">
    <subcellularLocation>
        <location evidence="1">Cell membrane</location>
        <topology evidence="1">Lipid-anchor</topology>
        <topology evidence="1">GPI-anchor</topology>
    </subcellularLocation>
</comment>
<keyword evidence="10" id="KW-0472">Membrane</keyword>
<sequence>MAGMTTTASILLVLAALLCAVTPINASPKVVGFSFHKEVRGDVPHLHRRQKSAGVVIGNAQILYYVNVTIGTPPQPFSLQLDTGSSDIWVPSTESDICIQRRRACQVGSFDSSASRTFVDLLRNAFQIQYVDGSQIQGDYFADTLSFGDSITLQNMTMGLATVASRGLGIMGIGYAAGESLAAQNPEAIYANVIDELVLQEKINSRAYSLYLNDLNADNGNILFGGVDRNKYSGDLIALPVQKDSDSGSLTSFTVAFTSLNVVDGSGNNQLTRDSIAVPAILDSGTTNTYFPDDLANAILEGVGVTTDETFGNVVACEVGNEAATFVFAFGGQGGPTINVPLSQFVTPLLTSDGTVPTFNDGREACGFGIYGAGNDPVLFGDTFLRSAYVVYDLENNQIAVAQARFDVQDSNIQEFTAGGAIPGVETVASQVTVTQTFSGPLQTQQATETPTASIVGGTQRVATFRLGTATASAGTNRPSAGIASGLGVPSIERTAFWAGAMALLSFVLGGGLVMCL</sequence>
<evidence type="ECO:0000256" key="7">
    <source>
        <dbReference type="PIRSR" id="PIRSR601461-1"/>
    </source>
</evidence>
<dbReference type="PROSITE" id="PS00141">
    <property type="entry name" value="ASP_PROTEASE"/>
    <property type="match status" value="1"/>
</dbReference>
<dbReference type="InterPro" id="IPR021109">
    <property type="entry name" value="Peptidase_aspartic_dom_sf"/>
</dbReference>
<evidence type="ECO:0000256" key="2">
    <source>
        <dbReference type="ARBA" id="ARBA00007447"/>
    </source>
</evidence>
<evidence type="ECO:0000313" key="13">
    <source>
        <dbReference type="EMBL" id="KAF7510219.1"/>
    </source>
</evidence>
<keyword evidence="14" id="KW-1185">Reference proteome</keyword>
<comment type="caution">
    <text evidence="13">The sequence shown here is derived from an EMBL/GenBank/DDBJ whole genome shotgun (WGS) entry which is preliminary data.</text>
</comment>
<proteinExistence type="inferred from homology"/>
<dbReference type="AlphaFoldDB" id="A0A8H7E4I3"/>
<evidence type="ECO:0000256" key="8">
    <source>
        <dbReference type="PIRSR" id="PIRSR601461-2"/>
    </source>
</evidence>
<dbReference type="EMBL" id="JAACFV010000032">
    <property type="protein sequence ID" value="KAF7510219.1"/>
    <property type="molecule type" value="Genomic_DNA"/>
</dbReference>
<dbReference type="OrthoDB" id="771136at2759"/>
<evidence type="ECO:0000313" key="14">
    <source>
        <dbReference type="Proteomes" id="UP000606974"/>
    </source>
</evidence>
<feature type="chain" id="PRO_5034517964" description="Peptidase A1 domain-containing protein" evidence="11">
    <location>
        <begin position="27"/>
        <end position="517"/>
    </location>
</feature>
<reference evidence="13" key="1">
    <citation type="submission" date="2020-02" db="EMBL/GenBank/DDBJ databases">
        <authorList>
            <person name="Palmer J.M."/>
        </authorList>
    </citation>
    <scope>NUCLEOTIDE SEQUENCE</scope>
    <source>
        <strain evidence="13">EPUS1.4</strain>
        <tissue evidence="13">Thallus</tissue>
    </source>
</reference>
<keyword evidence="5 9" id="KW-0064">Aspartyl protease</keyword>
<dbReference type="InterPro" id="IPR033876">
    <property type="entry name" value="SAP-like"/>
</dbReference>
<dbReference type="GO" id="GO:0004190">
    <property type="term" value="F:aspartic-type endopeptidase activity"/>
    <property type="evidence" value="ECO:0007669"/>
    <property type="project" value="UniProtKB-KW"/>
</dbReference>
<feature type="domain" description="Peptidase A1" evidence="12">
    <location>
        <begin position="64"/>
        <end position="402"/>
    </location>
</feature>
<dbReference type="SUPFAM" id="SSF50630">
    <property type="entry name" value="Acid proteases"/>
    <property type="match status" value="1"/>
</dbReference>
<feature type="signal peptide" evidence="11">
    <location>
        <begin position="1"/>
        <end position="26"/>
    </location>
</feature>
<dbReference type="CDD" id="cd05474">
    <property type="entry name" value="SAP_like"/>
    <property type="match status" value="1"/>
</dbReference>
<dbReference type="InterPro" id="IPR001461">
    <property type="entry name" value="Aspartic_peptidase_A1"/>
</dbReference>
<evidence type="ECO:0000256" key="3">
    <source>
        <dbReference type="ARBA" id="ARBA00022670"/>
    </source>
</evidence>
<dbReference type="InterPro" id="IPR001969">
    <property type="entry name" value="Aspartic_peptidase_AS"/>
</dbReference>
<keyword evidence="10" id="KW-0812">Transmembrane</keyword>
<dbReference type="Gene3D" id="2.40.70.10">
    <property type="entry name" value="Acid Proteases"/>
    <property type="match status" value="2"/>
</dbReference>
<feature type="active site" evidence="7">
    <location>
        <position position="82"/>
    </location>
</feature>
<gene>
    <name evidence="13" type="ORF">GJ744_006915</name>
</gene>
<keyword evidence="3 9" id="KW-0645">Protease</keyword>
<keyword evidence="10" id="KW-1133">Transmembrane helix</keyword>
<protein>
    <recommendedName>
        <fullName evidence="12">Peptidase A1 domain-containing protein</fullName>
    </recommendedName>
</protein>
<dbReference type="PANTHER" id="PTHR47966">
    <property type="entry name" value="BETA-SITE APP-CLEAVING ENZYME, ISOFORM A-RELATED"/>
    <property type="match status" value="1"/>
</dbReference>
<dbReference type="Pfam" id="PF00026">
    <property type="entry name" value="Asp"/>
    <property type="match status" value="1"/>
</dbReference>
<evidence type="ECO:0000256" key="4">
    <source>
        <dbReference type="ARBA" id="ARBA00022729"/>
    </source>
</evidence>
<feature type="transmembrane region" description="Helical" evidence="10">
    <location>
        <begin position="496"/>
        <end position="516"/>
    </location>
</feature>
<dbReference type="PROSITE" id="PS51767">
    <property type="entry name" value="PEPTIDASE_A1"/>
    <property type="match status" value="1"/>
</dbReference>
<evidence type="ECO:0000256" key="5">
    <source>
        <dbReference type="ARBA" id="ARBA00022750"/>
    </source>
</evidence>
<dbReference type="GO" id="GO:0005886">
    <property type="term" value="C:plasma membrane"/>
    <property type="evidence" value="ECO:0007669"/>
    <property type="project" value="UniProtKB-SubCell"/>
</dbReference>
<evidence type="ECO:0000256" key="6">
    <source>
        <dbReference type="ARBA" id="ARBA00022801"/>
    </source>
</evidence>
<accession>A0A8H7E4I3</accession>
<keyword evidence="4 11" id="KW-0732">Signal</keyword>
<dbReference type="PRINTS" id="PR00792">
    <property type="entry name" value="PEPSIN"/>
</dbReference>
<keyword evidence="6 9" id="KW-0378">Hydrolase</keyword>
<dbReference type="PANTHER" id="PTHR47966:SF65">
    <property type="entry name" value="ASPARTIC-TYPE ENDOPEPTIDASE"/>
    <property type="match status" value="1"/>
</dbReference>
<name>A0A8H7E4I3_9EURO</name>